<dbReference type="GO" id="GO:0009279">
    <property type="term" value="C:cell outer membrane"/>
    <property type="evidence" value="ECO:0007669"/>
    <property type="project" value="InterPro"/>
</dbReference>
<dbReference type="AlphaFoldDB" id="A0A134BD13"/>
<evidence type="ECO:0000256" key="1">
    <source>
        <dbReference type="SAM" id="SignalP"/>
    </source>
</evidence>
<dbReference type="Gene3D" id="2.40.230.20">
    <property type="entry name" value="Nucleoside-specific channel-forming protein, Tsx-like"/>
    <property type="match status" value="1"/>
</dbReference>
<proteinExistence type="predicted"/>
<dbReference type="Proteomes" id="UP000070224">
    <property type="component" value="Unassembled WGS sequence"/>
</dbReference>
<name>A0A134BD13_9PORP</name>
<evidence type="ECO:0008006" key="4">
    <source>
        <dbReference type="Google" id="ProtNLM"/>
    </source>
</evidence>
<gene>
    <name evidence="2" type="ORF">HMPREF3185_00399</name>
</gene>
<reference evidence="3" key="1">
    <citation type="submission" date="2016-01" db="EMBL/GenBank/DDBJ databases">
        <authorList>
            <person name="Mitreva M."/>
            <person name="Pepin K.H."/>
            <person name="Mihindukulasuriya K.A."/>
            <person name="Fulton R."/>
            <person name="Fronick C."/>
            <person name="O'Laughlin M."/>
            <person name="Miner T."/>
            <person name="Herter B."/>
            <person name="Rosa B.A."/>
            <person name="Cordes M."/>
            <person name="Tomlinson C."/>
            <person name="Wollam A."/>
            <person name="Palsikar V.B."/>
            <person name="Mardis E.R."/>
            <person name="Wilson R.K."/>
        </authorList>
    </citation>
    <scope>NUCLEOTIDE SEQUENCE [LARGE SCALE GENOMIC DNA]</scope>
    <source>
        <strain evidence="3">KA00683</strain>
    </source>
</reference>
<dbReference type="InterPro" id="IPR036777">
    <property type="entry name" value="Channel_Tsx-like_sf"/>
</dbReference>
<accession>A0A134BD13</accession>
<sequence>MRQLYRIALVLLLTTLGAQAQNIQLHYDFGRQLYSKDQPDRPKLTTTVELFRPDSWGNTFFFVDMNYQREGITSAYWEISREFSLGKLPLALHIEYDGGLSNQFSYKNAYLAGLTYAWNQADYQAGFTFTPMYKYLARQDRPHSFQLTSTWYLHMAGGKLSFMGFADLWGDRHLVTGKNNIIFITEPQLWVNLNKFEGIDPKFNLSIGTEWEISSNFAVLDKTVVNPTLAIKWTF</sequence>
<evidence type="ECO:0000313" key="3">
    <source>
        <dbReference type="Proteomes" id="UP000070224"/>
    </source>
</evidence>
<dbReference type="OrthoDB" id="1007128at2"/>
<dbReference type="RefSeq" id="WP_060934928.1">
    <property type="nucleotide sequence ID" value="NZ_KQ960418.1"/>
</dbReference>
<dbReference type="SUPFAM" id="SSF111364">
    <property type="entry name" value="Tsx-like channel"/>
    <property type="match status" value="1"/>
</dbReference>
<keyword evidence="1" id="KW-0732">Signal</keyword>
<dbReference type="Pfam" id="PF16412">
    <property type="entry name" value="DUF5020"/>
    <property type="match status" value="1"/>
</dbReference>
<dbReference type="STRING" id="322095.HMPREF3185_00399"/>
<organism evidence="2 3">
    <name type="scientific">Porphyromonas somerae</name>
    <dbReference type="NCBI Taxonomy" id="322095"/>
    <lineage>
        <taxon>Bacteria</taxon>
        <taxon>Pseudomonadati</taxon>
        <taxon>Bacteroidota</taxon>
        <taxon>Bacteroidia</taxon>
        <taxon>Bacteroidales</taxon>
        <taxon>Porphyromonadaceae</taxon>
        <taxon>Porphyromonas</taxon>
    </lineage>
</organism>
<evidence type="ECO:0000313" key="2">
    <source>
        <dbReference type="EMBL" id="KXB77760.1"/>
    </source>
</evidence>
<dbReference type="EMBL" id="LSDK01000029">
    <property type="protein sequence ID" value="KXB77760.1"/>
    <property type="molecule type" value="Genomic_DNA"/>
</dbReference>
<feature type="signal peptide" evidence="1">
    <location>
        <begin position="1"/>
        <end position="20"/>
    </location>
</feature>
<keyword evidence="3" id="KW-1185">Reference proteome</keyword>
<dbReference type="PATRIC" id="fig|322095.3.peg.395"/>
<protein>
    <recommendedName>
        <fullName evidence="4">DUF5020 domain-containing protein</fullName>
    </recommendedName>
</protein>
<feature type="chain" id="PRO_5007462366" description="DUF5020 domain-containing protein" evidence="1">
    <location>
        <begin position="21"/>
        <end position="235"/>
    </location>
</feature>
<comment type="caution">
    <text evidence="2">The sequence shown here is derived from an EMBL/GenBank/DDBJ whole genome shotgun (WGS) entry which is preliminary data.</text>
</comment>